<dbReference type="Gene3D" id="2.40.128.270">
    <property type="match status" value="1"/>
</dbReference>
<dbReference type="InterPro" id="IPR038670">
    <property type="entry name" value="HslJ-like_sf"/>
</dbReference>
<dbReference type="InterPro" id="IPR053147">
    <property type="entry name" value="Hsp_HslJ-like"/>
</dbReference>
<evidence type="ECO:0000313" key="3">
    <source>
        <dbReference type="EMBL" id="OAZ05131.1"/>
    </source>
</evidence>
<dbReference type="PANTHER" id="PTHR35535">
    <property type="entry name" value="HEAT SHOCK PROTEIN HSLJ"/>
    <property type="match status" value="1"/>
</dbReference>
<accession>A0A199XV57</accession>
<dbReference type="AlphaFoldDB" id="A0A199XV57"/>
<sequence>MTKYNAFLFLILLCVACKAPKNDSIGTSVNTNPSKGYQEQIENMEQRIYFRAMGNEPEWSLQIAANKISFTSLKSNFESFNVPHVEPIRAMDANVKNYRVATEMGTMMITIEQQKCTNTMSGEIFPYEVRVEIENSKDKSTANFQGCGNYIVDPRLHDIWVLEKMNGKSVSSSDFVNELPYLEINSNSGTFMGYAGCNRMNGSLFFEKEVLRFTNIITTRMACISQNKEGEFLHSLESTTSYEVANMRLTLTNPSGIELVFKKVD</sequence>
<protein>
    <submittedName>
        <fullName evidence="3">META domain protein</fullName>
    </submittedName>
</protein>
<evidence type="ECO:0000259" key="2">
    <source>
        <dbReference type="Pfam" id="PF03724"/>
    </source>
</evidence>
<dbReference type="RefSeq" id="WP_064714808.1">
    <property type="nucleotide sequence ID" value="NZ_JMTM01000017.1"/>
</dbReference>
<dbReference type="PATRIC" id="fig|29536.5.peg.1011"/>
<feature type="chain" id="PRO_5008287038" evidence="1">
    <location>
        <begin position="20"/>
        <end position="265"/>
    </location>
</feature>
<dbReference type="Pfam" id="PF03724">
    <property type="entry name" value="META"/>
    <property type="match status" value="1"/>
</dbReference>
<keyword evidence="1" id="KW-0732">Signal</keyword>
<dbReference type="Proteomes" id="UP000093807">
    <property type="component" value="Unassembled WGS sequence"/>
</dbReference>
<evidence type="ECO:0000313" key="4">
    <source>
        <dbReference type="Proteomes" id="UP000093807"/>
    </source>
</evidence>
<dbReference type="PANTHER" id="PTHR35535:SF1">
    <property type="entry name" value="HEAT SHOCK PROTEIN HSLJ"/>
    <property type="match status" value="1"/>
</dbReference>
<dbReference type="EMBL" id="JMTM01000017">
    <property type="protein sequence ID" value="OAZ05131.1"/>
    <property type="molecule type" value="Genomic_DNA"/>
</dbReference>
<proteinExistence type="predicted"/>
<gene>
    <name evidence="3" type="ORF">FLB_09830</name>
</gene>
<organism evidence="3 4">
    <name type="scientific">Flavobacterium succinicans</name>
    <dbReference type="NCBI Taxonomy" id="29536"/>
    <lineage>
        <taxon>Bacteria</taxon>
        <taxon>Pseudomonadati</taxon>
        <taxon>Bacteroidota</taxon>
        <taxon>Flavobacteriia</taxon>
        <taxon>Flavobacteriales</taxon>
        <taxon>Flavobacteriaceae</taxon>
        <taxon>Flavobacterium</taxon>
    </lineage>
</organism>
<comment type="caution">
    <text evidence="3">The sequence shown here is derived from an EMBL/GenBank/DDBJ whole genome shotgun (WGS) entry which is preliminary data.</text>
</comment>
<reference evidence="3 4" key="1">
    <citation type="submission" date="2016-06" db="EMBL/GenBank/DDBJ databases">
        <title>Draft genome sequence of Flavobacterium succinicans strain DD5b.</title>
        <authorList>
            <person name="Poehlein A."/>
            <person name="Daniel R."/>
            <person name="Simeonova D.D."/>
        </authorList>
    </citation>
    <scope>NUCLEOTIDE SEQUENCE [LARGE SCALE GENOMIC DNA]</scope>
    <source>
        <strain evidence="3 4">DD5b</strain>
    </source>
</reference>
<feature type="domain" description="DUF306" evidence="2">
    <location>
        <begin position="158"/>
        <end position="256"/>
    </location>
</feature>
<evidence type="ECO:0000256" key="1">
    <source>
        <dbReference type="SAM" id="SignalP"/>
    </source>
</evidence>
<dbReference type="InterPro" id="IPR005184">
    <property type="entry name" value="DUF306_Meta_HslJ"/>
</dbReference>
<feature type="signal peptide" evidence="1">
    <location>
        <begin position="1"/>
        <end position="19"/>
    </location>
</feature>
<keyword evidence="4" id="KW-1185">Reference proteome</keyword>
<name>A0A199XV57_9FLAO</name>